<evidence type="ECO:0000313" key="2">
    <source>
        <dbReference type="Proteomes" id="UP000287651"/>
    </source>
</evidence>
<organism evidence="1 2">
    <name type="scientific">Ensete ventricosum</name>
    <name type="common">Abyssinian banana</name>
    <name type="synonym">Musa ensete</name>
    <dbReference type="NCBI Taxonomy" id="4639"/>
    <lineage>
        <taxon>Eukaryota</taxon>
        <taxon>Viridiplantae</taxon>
        <taxon>Streptophyta</taxon>
        <taxon>Embryophyta</taxon>
        <taxon>Tracheophyta</taxon>
        <taxon>Spermatophyta</taxon>
        <taxon>Magnoliopsida</taxon>
        <taxon>Liliopsida</taxon>
        <taxon>Zingiberales</taxon>
        <taxon>Musaceae</taxon>
        <taxon>Ensete</taxon>
    </lineage>
</organism>
<comment type="caution">
    <text evidence="1">The sequence shown here is derived from an EMBL/GenBank/DDBJ whole genome shotgun (WGS) entry which is preliminary data.</text>
</comment>
<reference evidence="1 2" key="1">
    <citation type="journal article" date="2014" name="Agronomy (Basel)">
        <title>A Draft Genome Sequence for Ensete ventricosum, the Drought-Tolerant Tree Against Hunger.</title>
        <authorList>
            <person name="Harrison J."/>
            <person name="Moore K.A."/>
            <person name="Paszkiewicz K."/>
            <person name="Jones T."/>
            <person name="Grant M."/>
            <person name="Ambacheew D."/>
            <person name="Muzemil S."/>
            <person name="Studholme D.J."/>
        </authorList>
    </citation>
    <scope>NUCLEOTIDE SEQUENCE [LARGE SCALE GENOMIC DNA]</scope>
</reference>
<proteinExistence type="predicted"/>
<name>A0A427A0G1_ENSVE</name>
<dbReference type="Proteomes" id="UP000287651">
    <property type="component" value="Unassembled WGS sequence"/>
</dbReference>
<dbReference type="EMBL" id="AMZH03004259">
    <property type="protein sequence ID" value="RRT69706.1"/>
    <property type="molecule type" value="Genomic_DNA"/>
</dbReference>
<accession>A0A427A0G1</accession>
<evidence type="ECO:0000313" key="1">
    <source>
        <dbReference type="EMBL" id="RRT69706.1"/>
    </source>
</evidence>
<sequence length="75" mass="8204">MMMAFEGVVGGGTVSKMFEEDHMQATAWRAEPVDSSSGFYISKATSSMRWVGCSLGVGFRRVAISDSSTAPNWRY</sequence>
<gene>
    <name evidence="1" type="ORF">B296_00001479</name>
</gene>
<dbReference type="AlphaFoldDB" id="A0A427A0G1"/>
<protein>
    <submittedName>
        <fullName evidence="1">Uncharacterized protein</fullName>
    </submittedName>
</protein>